<evidence type="ECO:0000256" key="1">
    <source>
        <dbReference type="SAM" id="MobiDB-lite"/>
    </source>
</evidence>
<dbReference type="AlphaFoldDB" id="A0A8S2T416"/>
<feature type="compositionally biased region" description="Low complexity" evidence="1">
    <location>
        <begin position="16"/>
        <end position="33"/>
    </location>
</feature>
<protein>
    <submittedName>
        <fullName evidence="2">Uncharacterized protein</fullName>
    </submittedName>
</protein>
<accession>A0A8S2T416</accession>
<dbReference type="EMBL" id="CAJOBI010028663">
    <property type="protein sequence ID" value="CAF4260469.1"/>
    <property type="molecule type" value="Genomic_DNA"/>
</dbReference>
<evidence type="ECO:0000313" key="3">
    <source>
        <dbReference type="Proteomes" id="UP000676336"/>
    </source>
</evidence>
<comment type="caution">
    <text evidence="2">The sequence shown here is derived from an EMBL/GenBank/DDBJ whole genome shotgun (WGS) entry which is preliminary data.</text>
</comment>
<evidence type="ECO:0000313" key="2">
    <source>
        <dbReference type="EMBL" id="CAF4260469.1"/>
    </source>
</evidence>
<proteinExistence type="predicted"/>
<gene>
    <name evidence="2" type="ORF">SMN809_LOCUS24391</name>
</gene>
<organism evidence="2 3">
    <name type="scientific">Rotaria magnacalcarata</name>
    <dbReference type="NCBI Taxonomy" id="392030"/>
    <lineage>
        <taxon>Eukaryota</taxon>
        <taxon>Metazoa</taxon>
        <taxon>Spiralia</taxon>
        <taxon>Gnathifera</taxon>
        <taxon>Rotifera</taxon>
        <taxon>Eurotatoria</taxon>
        <taxon>Bdelloidea</taxon>
        <taxon>Philodinida</taxon>
        <taxon>Philodinidae</taxon>
        <taxon>Rotaria</taxon>
    </lineage>
</organism>
<feature type="region of interest" description="Disordered" evidence="1">
    <location>
        <begin position="16"/>
        <end position="72"/>
    </location>
</feature>
<dbReference type="Proteomes" id="UP000676336">
    <property type="component" value="Unassembled WGS sequence"/>
</dbReference>
<feature type="compositionally biased region" description="Basic residues" evidence="1">
    <location>
        <begin position="58"/>
        <end position="72"/>
    </location>
</feature>
<feature type="non-terminal residue" evidence="2">
    <location>
        <position position="72"/>
    </location>
</feature>
<sequence>MSNTRTPIDMYISIIQQRPSNNSQPQPQQQTTNDGTSSISIDQWIENRISTSNDHRYSRQLKTKRLHPPPLK</sequence>
<name>A0A8S2T416_9BILA</name>
<reference evidence="2" key="1">
    <citation type="submission" date="2021-02" db="EMBL/GenBank/DDBJ databases">
        <authorList>
            <person name="Nowell W R."/>
        </authorList>
    </citation>
    <scope>NUCLEOTIDE SEQUENCE</scope>
</reference>